<dbReference type="Proteomes" id="UP000306147">
    <property type="component" value="Unassembled WGS sequence"/>
</dbReference>
<accession>A0A4S1XG20</accession>
<dbReference type="Gene3D" id="3.40.50.1820">
    <property type="entry name" value="alpha/beta hydrolase"/>
    <property type="match status" value="1"/>
</dbReference>
<name>A0A4S1XG20_9SPHN</name>
<evidence type="ECO:0000259" key="1">
    <source>
        <dbReference type="Pfam" id="PF00561"/>
    </source>
</evidence>
<sequence length="330" mass="35559">MARDAPKREPCLIRSLARIVAGLAAFLRGTFGAGSPARGRYGAADAFFVARGGYRLFRTCNAWTGEALRRGRPGRNMDAVSFGSDAMVLRLATPASAEVPPPALALLSEGPRAAWGLGRLIRERKTLDDVPPGDGRPVILLPGLTNSDRSTFIMRRYLNRLGYRAEGWQLGRNLGVRAIGAEGERLMARIAALHTETGEKVTLIGVSLGGIMARVAAHRHPEHVREVITISSPFAGPPTSTNVWRPFEWFTGEKIDDPALNARLEEAARPLPVPATAIWSRSDGLVNGLICREPEGSVGQAIEVSSSHLWVQMKPEVLRAVARVLGGGTP</sequence>
<dbReference type="SUPFAM" id="SSF53474">
    <property type="entry name" value="alpha/beta-Hydrolases"/>
    <property type="match status" value="1"/>
</dbReference>
<protein>
    <submittedName>
        <fullName evidence="2">Alpha/beta fold hydrolase</fullName>
    </submittedName>
</protein>
<dbReference type="Pfam" id="PF09601">
    <property type="entry name" value="DUF2459"/>
    <property type="match status" value="1"/>
</dbReference>
<feature type="domain" description="AB hydrolase-1" evidence="1">
    <location>
        <begin position="199"/>
        <end position="250"/>
    </location>
</feature>
<dbReference type="AlphaFoldDB" id="A0A4S1XG20"/>
<dbReference type="EMBL" id="SRXT01000002">
    <property type="protein sequence ID" value="TGX55041.1"/>
    <property type="molecule type" value="Genomic_DNA"/>
</dbReference>
<dbReference type="GO" id="GO:0016787">
    <property type="term" value="F:hydrolase activity"/>
    <property type="evidence" value="ECO:0007669"/>
    <property type="project" value="UniProtKB-KW"/>
</dbReference>
<evidence type="ECO:0000313" key="3">
    <source>
        <dbReference type="Proteomes" id="UP000306147"/>
    </source>
</evidence>
<gene>
    <name evidence="2" type="ORF">E5A73_06285</name>
</gene>
<keyword evidence="2" id="KW-0378">Hydrolase</keyword>
<evidence type="ECO:0000313" key="2">
    <source>
        <dbReference type="EMBL" id="TGX55041.1"/>
    </source>
</evidence>
<dbReference type="InterPro" id="IPR000073">
    <property type="entry name" value="AB_hydrolase_1"/>
</dbReference>
<dbReference type="InterPro" id="IPR029058">
    <property type="entry name" value="AB_hydrolase_fold"/>
</dbReference>
<keyword evidence="3" id="KW-1185">Reference proteome</keyword>
<organism evidence="2 3">
    <name type="scientific">Sphingomonas gei</name>
    <dbReference type="NCBI Taxonomy" id="1395960"/>
    <lineage>
        <taxon>Bacteria</taxon>
        <taxon>Pseudomonadati</taxon>
        <taxon>Pseudomonadota</taxon>
        <taxon>Alphaproteobacteria</taxon>
        <taxon>Sphingomonadales</taxon>
        <taxon>Sphingomonadaceae</taxon>
        <taxon>Sphingomonas</taxon>
    </lineage>
</organism>
<dbReference type="Pfam" id="PF00561">
    <property type="entry name" value="Abhydrolase_1"/>
    <property type="match status" value="1"/>
</dbReference>
<reference evidence="2 3" key="1">
    <citation type="submission" date="2019-04" db="EMBL/GenBank/DDBJ databases">
        <title>Sphingomonas psychrotolerans sp. nov., isolated from soil in the Tianshan Mountains, Xinjiang, China.</title>
        <authorList>
            <person name="Luo Y."/>
            <person name="Sheng H."/>
        </authorList>
    </citation>
    <scope>NUCLEOTIDE SEQUENCE [LARGE SCALE GENOMIC DNA]</scope>
    <source>
        <strain evidence="2 3">ZFGT-11</strain>
    </source>
</reference>
<proteinExistence type="predicted"/>
<comment type="caution">
    <text evidence="2">The sequence shown here is derived from an EMBL/GenBank/DDBJ whole genome shotgun (WGS) entry which is preliminary data.</text>
</comment>
<dbReference type="InterPro" id="IPR011727">
    <property type="entry name" value="CHP02117"/>
</dbReference>
<dbReference type="OrthoDB" id="7389193at2"/>